<dbReference type="PANTHER" id="PTHR11731:SF193">
    <property type="entry name" value="DIPEPTIDYL PEPTIDASE 9"/>
    <property type="match status" value="1"/>
</dbReference>
<dbReference type="SUPFAM" id="SSF69304">
    <property type="entry name" value="Tricorn protease N-terminal domain"/>
    <property type="match status" value="1"/>
</dbReference>
<dbReference type="Pfam" id="PF00326">
    <property type="entry name" value="Peptidase_S9"/>
    <property type="match status" value="1"/>
</dbReference>
<dbReference type="RefSeq" id="WP_111597727.1">
    <property type="nucleotide sequence ID" value="NZ_QLLL01000004.1"/>
</dbReference>
<dbReference type="Gene3D" id="3.40.50.1820">
    <property type="entry name" value="alpha/beta hydrolase"/>
    <property type="match status" value="1"/>
</dbReference>
<comment type="caution">
    <text evidence="4">The sequence shown here is derived from an EMBL/GenBank/DDBJ whole genome shotgun (WGS) entry which is preliminary data.</text>
</comment>
<dbReference type="OrthoDB" id="9812921at2"/>
<protein>
    <submittedName>
        <fullName evidence="4">Prolyl oligopeptidase family protein</fullName>
    </submittedName>
</protein>
<feature type="domain" description="Peptidase S9 prolyl oligopeptidase catalytic" evidence="3">
    <location>
        <begin position="718"/>
        <end position="920"/>
    </location>
</feature>
<dbReference type="Proteomes" id="UP000249547">
    <property type="component" value="Unassembled WGS sequence"/>
</dbReference>
<dbReference type="AlphaFoldDB" id="A0A327QKD5"/>
<keyword evidence="5" id="KW-1185">Reference proteome</keyword>
<evidence type="ECO:0000256" key="2">
    <source>
        <dbReference type="SAM" id="SignalP"/>
    </source>
</evidence>
<gene>
    <name evidence="4" type="ORF">LX64_02260</name>
</gene>
<accession>A0A327QKD5</accession>
<feature type="region of interest" description="Disordered" evidence="1">
    <location>
        <begin position="158"/>
        <end position="187"/>
    </location>
</feature>
<dbReference type="InterPro" id="IPR029058">
    <property type="entry name" value="AB_hydrolase_fold"/>
</dbReference>
<proteinExistence type="predicted"/>
<sequence length="946" mass="106245">MNKYLQWASVLMLAVPFTASAQKKPLDHSVYDAWQSTANRLVSNNGQWVTYTIMPQEGDNQLVVVNTKSNQQITIQRGAGAQFTADNKYLVCNIKPFFADVRQGKIKKKKADEMPKDSMAILQLENFELSKVPNVKSFKVPSEGNSVFAYLVEKPKDTTSAKKPSSTSAKAKTDGMDADDDKPGGGSGADVGDLVIFKYGKQITRDSIKHVNSYTIANPGNRILVEITTFKKDSLSKPGVLLYTVATSKRDTVSRGNGDFKQFTFDDKGEQFAYVVSRDSSKALQKFYHLAYYQAGFDTARTVVTKATNGMPAKWAVSENGNISFSKDGSRVFFGTAAVKPPKDTTIVDFEVAKLDIWHYKDDYLQTMQLKNVDQELKRSYAALYYPSTQKFIQLADTNMETFVPSLEGNPNWGVGSTDKGNRIRIQWEGNSLRNIYLVNTQTGERKLVVEKHTGSAQLSPAAKYIMWYNEAAKQYYAYEVATGTTRNITSQIPTPLYDVENDVPDEPNAYGNAGWFANDQYVYIYDRYDIWQVDPLAKAAPVNITGGLGAKNKIEFRNTRLDRDEKFFSPKQTLYLGAFNTVTKDAGAYTLVLKPGAQPQQIVMGAYSFGDLMKAKNADFFVFTRSTYVQSPNVYAGKSIATAVQLSDINQQQKDYNWGTAELFSWQTFNGKTTQGILYKPEDFDASKKYPVILYFYEKLTDGLHGYQAPAPTPSRLNISFFVSRGYIVMAPDITYEKGHPGQGAYDYIVSGAEALAKLPYVDGKNMGIQGQSWGGYQVAYLITRTNLFKAAWAGAPVANMTSAYGGIRWESGMTRQFQYEHGQSRIGENLWDNQALYIENSPLFFLPKVTTPLVIMANDADGAVPWYQGIELFTGLRRLGKPVWMLNYNNEAHNLIQRQNRKDIQRREQQFFDYYLKGGPKVEWIETGVPATEKGKNWGWDEVK</sequence>
<dbReference type="GO" id="GO:0008236">
    <property type="term" value="F:serine-type peptidase activity"/>
    <property type="evidence" value="ECO:0007669"/>
    <property type="project" value="InterPro"/>
</dbReference>
<evidence type="ECO:0000313" key="4">
    <source>
        <dbReference type="EMBL" id="RAJ05106.1"/>
    </source>
</evidence>
<name>A0A327QKD5_9BACT</name>
<evidence type="ECO:0000259" key="3">
    <source>
        <dbReference type="Pfam" id="PF00326"/>
    </source>
</evidence>
<reference evidence="4 5" key="1">
    <citation type="submission" date="2018-06" db="EMBL/GenBank/DDBJ databases">
        <title>Genomic Encyclopedia of Archaeal and Bacterial Type Strains, Phase II (KMG-II): from individual species to whole genera.</title>
        <authorList>
            <person name="Goeker M."/>
        </authorList>
    </citation>
    <scope>NUCLEOTIDE SEQUENCE [LARGE SCALE GENOMIC DNA]</scope>
    <source>
        <strain evidence="4 5">DSM 23857</strain>
    </source>
</reference>
<feature type="compositionally biased region" description="Low complexity" evidence="1">
    <location>
        <begin position="161"/>
        <end position="170"/>
    </location>
</feature>
<evidence type="ECO:0000256" key="1">
    <source>
        <dbReference type="SAM" id="MobiDB-lite"/>
    </source>
</evidence>
<dbReference type="InterPro" id="IPR001375">
    <property type="entry name" value="Peptidase_S9_cat"/>
</dbReference>
<keyword evidence="2" id="KW-0732">Signal</keyword>
<dbReference type="InterPro" id="IPR050278">
    <property type="entry name" value="Serine_Prot_S9B/DPPIV"/>
</dbReference>
<organism evidence="4 5">
    <name type="scientific">Chitinophaga skermanii</name>
    <dbReference type="NCBI Taxonomy" id="331697"/>
    <lineage>
        <taxon>Bacteria</taxon>
        <taxon>Pseudomonadati</taxon>
        <taxon>Bacteroidota</taxon>
        <taxon>Chitinophagia</taxon>
        <taxon>Chitinophagales</taxon>
        <taxon>Chitinophagaceae</taxon>
        <taxon>Chitinophaga</taxon>
    </lineage>
</organism>
<dbReference type="SUPFAM" id="SSF53474">
    <property type="entry name" value="alpha/beta-Hydrolases"/>
    <property type="match status" value="1"/>
</dbReference>
<dbReference type="EMBL" id="QLLL01000004">
    <property type="protein sequence ID" value="RAJ05106.1"/>
    <property type="molecule type" value="Genomic_DNA"/>
</dbReference>
<evidence type="ECO:0000313" key="5">
    <source>
        <dbReference type="Proteomes" id="UP000249547"/>
    </source>
</evidence>
<dbReference type="GO" id="GO:0006508">
    <property type="term" value="P:proteolysis"/>
    <property type="evidence" value="ECO:0007669"/>
    <property type="project" value="InterPro"/>
</dbReference>
<feature type="signal peptide" evidence="2">
    <location>
        <begin position="1"/>
        <end position="21"/>
    </location>
</feature>
<dbReference type="GO" id="GO:0008239">
    <property type="term" value="F:dipeptidyl-peptidase activity"/>
    <property type="evidence" value="ECO:0007669"/>
    <property type="project" value="TreeGrafter"/>
</dbReference>
<feature type="chain" id="PRO_5016372010" evidence="2">
    <location>
        <begin position="22"/>
        <end position="946"/>
    </location>
</feature>
<dbReference type="PANTHER" id="PTHR11731">
    <property type="entry name" value="PROTEASE FAMILY S9B,C DIPEPTIDYL-PEPTIDASE IV-RELATED"/>
    <property type="match status" value="1"/>
</dbReference>